<evidence type="ECO:0000256" key="1">
    <source>
        <dbReference type="SAM" id="SignalP"/>
    </source>
</evidence>
<keyword evidence="1" id="KW-0732">Signal</keyword>
<sequence length="101" mass="11763">MKPRILWSLYFDLALPSIVSHTLPTNMRIVPSVDEHLNYAQIICEVRKIFKEIWPDRDFLPPSLIEEENEESDVNLANIERKQKVIEDAVERNDITSDLAS</sequence>
<feature type="chain" id="PRO_5003823740" evidence="1">
    <location>
        <begin position="21"/>
        <end position="101"/>
    </location>
</feature>
<gene>
    <name evidence="2" type="ORF">WUBG_06470</name>
</gene>
<reference evidence="3" key="1">
    <citation type="submission" date="2012-08" db="EMBL/GenBank/DDBJ databases">
        <title>The Genome Sequence of Wuchereria bancrofti.</title>
        <authorList>
            <person name="Nutman T.B."/>
            <person name="Fink D.L."/>
            <person name="Russ C."/>
            <person name="Young S."/>
            <person name="Zeng Q."/>
            <person name="Koehrsen M."/>
            <person name="Alvarado L."/>
            <person name="Berlin A."/>
            <person name="Chapman S.B."/>
            <person name="Chen Z."/>
            <person name="Freedman E."/>
            <person name="Gellesch M."/>
            <person name="Goldberg J."/>
            <person name="Griggs A."/>
            <person name="Gujja S."/>
            <person name="Heilman E.R."/>
            <person name="Heiman D."/>
            <person name="Hepburn T."/>
            <person name="Howarth C."/>
            <person name="Jen D."/>
            <person name="Larson L."/>
            <person name="Lewis B."/>
            <person name="Mehta T."/>
            <person name="Park D."/>
            <person name="Pearson M."/>
            <person name="Roberts A."/>
            <person name="Saif S."/>
            <person name="Shea T."/>
            <person name="Shenoy N."/>
            <person name="Sisk P."/>
            <person name="Stolte C."/>
            <person name="Sykes S."/>
            <person name="Walk T."/>
            <person name="White J."/>
            <person name="Yandava C."/>
            <person name="Haas B."/>
            <person name="Henn M.R."/>
            <person name="Nusbaum C."/>
            <person name="Birren B."/>
        </authorList>
    </citation>
    <scope>NUCLEOTIDE SEQUENCE [LARGE SCALE GENOMIC DNA]</scope>
    <source>
        <strain evidence="3">NA</strain>
    </source>
</reference>
<evidence type="ECO:0000313" key="2">
    <source>
        <dbReference type="EMBL" id="EJW82619.1"/>
    </source>
</evidence>
<evidence type="ECO:0000313" key="3">
    <source>
        <dbReference type="Proteomes" id="UP000004810"/>
    </source>
</evidence>
<accession>J9F5J9</accession>
<dbReference type="AlphaFoldDB" id="J9F5J9"/>
<name>J9F5J9_WUCBA</name>
<protein>
    <submittedName>
        <fullName evidence="2">Uncharacterized protein</fullName>
    </submittedName>
</protein>
<feature type="signal peptide" evidence="1">
    <location>
        <begin position="1"/>
        <end position="20"/>
    </location>
</feature>
<dbReference type="Proteomes" id="UP000004810">
    <property type="component" value="Unassembled WGS sequence"/>
</dbReference>
<proteinExistence type="predicted"/>
<organism evidence="2 3">
    <name type="scientific">Wuchereria bancrofti</name>
    <dbReference type="NCBI Taxonomy" id="6293"/>
    <lineage>
        <taxon>Eukaryota</taxon>
        <taxon>Metazoa</taxon>
        <taxon>Ecdysozoa</taxon>
        <taxon>Nematoda</taxon>
        <taxon>Chromadorea</taxon>
        <taxon>Rhabditida</taxon>
        <taxon>Spirurina</taxon>
        <taxon>Spiruromorpha</taxon>
        <taxon>Filarioidea</taxon>
        <taxon>Onchocercidae</taxon>
        <taxon>Wuchereria</taxon>
    </lineage>
</organism>
<dbReference type="EMBL" id="ADBV01002752">
    <property type="protein sequence ID" value="EJW82619.1"/>
    <property type="molecule type" value="Genomic_DNA"/>
</dbReference>
<comment type="caution">
    <text evidence="2">The sequence shown here is derived from an EMBL/GenBank/DDBJ whole genome shotgun (WGS) entry which is preliminary data.</text>
</comment>